<name>A0ABY6JBH7_9BACT</name>
<evidence type="ECO:0000313" key="1">
    <source>
        <dbReference type="EMBL" id="UYQ95669.1"/>
    </source>
</evidence>
<accession>A0ABY6JBH7</accession>
<protein>
    <submittedName>
        <fullName evidence="1">Uncharacterized protein</fullName>
    </submittedName>
</protein>
<reference evidence="1" key="1">
    <citation type="submission" date="2022-10" db="EMBL/GenBank/DDBJ databases">
        <title>Chitinophaga sp. nov., isolated from soil.</title>
        <authorList>
            <person name="Jeon C.O."/>
        </authorList>
    </citation>
    <scope>NUCLEOTIDE SEQUENCE</scope>
    <source>
        <strain evidence="1">R8</strain>
    </source>
</reference>
<keyword evidence="2" id="KW-1185">Reference proteome</keyword>
<dbReference type="Proteomes" id="UP001162741">
    <property type="component" value="Chromosome"/>
</dbReference>
<gene>
    <name evidence="1" type="ORF">MKQ68_11200</name>
</gene>
<dbReference type="RefSeq" id="WP_264283371.1">
    <property type="nucleotide sequence ID" value="NZ_CP107006.1"/>
</dbReference>
<dbReference type="EMBL" id="CP107006">
    <property type="protein sequence ID" value="UYQ95669.1"/>
    <property type="molecule type" value="Genomic_DNA"/>
</dbReference>
<evidence type="ECO:0000313" key="2">
    <source>
        <dbReference type="Proteomes" id="UP001162741"/>
    </source>
</evidence>
<sequence length="219" mass="23817">MIQESFNAISTGARGKFGNQVVMYVRYGRLIIAKAPRKRPGRGTDGQERTKAQFKEGAAWSAKVRKSAALHAVYKAGLYDALNVHNLAIADFLQAPVIHAVEVGDQGIMVMATDNFKVAGVTVKIYNGKGQLVEGGKAVQEKDGTWLYVPCKEQLDGCRILVSARDLPGNEAVKELVIEGESVVYPPATGIKTAEKAVAGHHAYDATDFFDFHMLNLRL</sequence>
<organism evidence="1 2">
    <name type="scientific">Chitinophaga horti</name>
    <dbReference type="NCBI Taxonomy" id="2920382"/>
    <lineage>
        <taxon>Bacteria</taxon>
        <taxon>Pseudomonadati</taxon>
        <taxon>Bacteroidota</taxon>
        <taxon>Chitinophagia</taxon>
        <taxon>Chitinophagales</taxon>
        <taxon>Chitinophagaceae</taxon>
        <taxon>Chitinophaga</taxon>
    </lineage>
</organism>
<proteinExistence type="predicted"/>